<evidence type="ECO:0000313" key="3">
    <source>
        <dbReference type="Proteomes" id="UP000321110"/>
    </source>
</evidence>
<sequence length="204" mass="21611">MTRIIFATLFATALLNGTAQAAAPTAEQIVQWLPEDQVTEVEEIHPLTLKGGEQAYLASVNFPDAGRNFWAGYVLARPALKEARVLEEFGGQYNGVTPGGGPLALIGSAGSGQGTSEATYSVVVFEGWAAKRLYSISESDNSGNCGYDGGLCEGSQVFLHFVPVIGSGAPYLSVTEVRYSSTGDEDPAPKVMTRSELVRLLESD</sequence>
<feature type="signal peptide" evidence="1">
    <location>
        <begin position="1"/>
        <end position="21"/>
    </location>
</feature>
<keyword evidence="1" id="KW-0732">Signal</keyword>
<comment type="caution">
    <text evidence="2">The sequence shown here is derived from an EMBL/GenBank/DDBJ whole genome shotgun (WGS) entry which is preliminary data.</text>
</comment>
<dbReference type="AlphaFoldDB" id="A0A5C7WAE7"/>
<reference evidence="2 3" key="1">
    <citation type="submission" date="2018-09" db="EMBL/GenBank/DDBJ databases">
        <title>Metagenome Assembled Genomes from an Advanced Water Purification Facility.</title>
        <authorList>
            <person name="Stamps B.W."/>
            <person name="Spear J.R."/>
        </authorList>
    </citation>
    <scope>NUCLEOTIDE SEQUENCE [LARGE SCALE GENOMIC DNA]</scope>
    <source>
        <strain evidence="2">Bin_52_1</strain>
    </source>
</reference>
<proteinExistence type="predicted"/>
<name>A0A5C7WAE7_AQUAC</name>
<evidence type="ECO:0000256" key="1">
    <source>
        <dbReference type="SAM" id="SignalP"/>
    </source>
</evidence>
<accession>A0A5C7WAE7</accession>
<protein>
    <submittedName>
        <fullName evidence="2">Uncharacterized protein</fullName>
    </submittedName>
</protein>
<feature type="chain" id="PRO_5023149737" evidence="1">
    <location>
        <begin position="22"/>
        <end position="204"/>
    </location>
</feature>
<organism evidence="2 3">
    <name type="scientific">Aquipseudomonas alcaligenes</name>
    <name type="common">Pseudomonas alcaligenes</name>
    <dbReference type="NCBI Taxonomy" id="43263"/>
    <lineage>
        <taxon>Bacteria</taxon>
        <taxon>Pseudomonadati</taxon>
        <taxon>Pseudomonadota</taxon>
        <taxon>Gammaproteobacteria</taxon>
        <taxon>Pseudomonadales</taxon>
        <taxon>Pseudomonadaceae</taxon>
        <taxon>Aquipseudomonas</taxon>
    </lineage>
</organism>
<gene>
    <name evidence="2" type="ORF">E6Q69_03720</name>
</gene>
<dbReference type="EMBL" id="SSFO01000066">
    <property type="protein sequence ID" value="TXI34496.1"/>
    <property type="molecule type" value="Genomic_DNA"/>
</dbReference>
<dbReference type="Proteomes" id="UP000321110">
    <property type="component" value="Unassembled WGS sequence"/>
</dbReference>
<evidence type="ECO:0000313" key="2">
    <source>
        <dbReference type="EMBL" id="TXI34496.1"/>
    </source>
</evidence>